<evidence type="ECO:0000256" key="2">
    <source>
        <dbReference type="ARBA" id="ARBA00023002"/>
    </source>
</evidence>
<dbReference type="FunFam" id="3.40.50.720:FF:000084">
    <property type="entry name" value="Short-chain dehydrogenase reductase"/>
    <property type="match status" value="1"/>
</dbReference>
<dbReference type="PANTHER" id="PTHR42879:SF6">
    <property type="entry name" value="NADPH-DEPENDENT REDUCTASE BACG"/>
    <property type="match status" value="1"/>
</dbReference>
<dbReference type="Gene3D" id="3.40.50.720">
    <property type="entry name" value="NAD(P)-binding Rossmann-like Domain"/>
    <property type="match status" value="1"/>
</dbReference>
<dbReference type="Proteomes" id="UP000029409">
    <property type="component" value="Chromosome"/>
</dbReference>
<dbReference type="KEGG" id="pdu:PDUR_22915"/>
<dbReference type="PANTHER" id="PTHR42879">
    <property type="entry name" value="3-OXOACYL-(ACYL-CARRIER-PROTEIN) REDUCTASE"/>
    <property type="match status" value="1"/>
</dbReference>
<dbReference type="STRING" id="44251.PDUR_22915"/>
<accession>A0A089IZS7</accession>
<gene>
    <name evidence="4" type="ORF">PDUR_22915</name>
</gene>
<evidence type="ECO:0000313" key="5">
    <source>
        <dbReference type="Proteomes" id="UP000029409"/>
    </source>
</evidence>
<protein>
    <submittedName>
        <fullName evidence="4">Short-chain dehydrogenase</fullName>
    </submittedName>
</protein>
<dbReference type="InterPro" id="IPR050259">
    <property type="entry name" value="SDR"/>
</dbReference>
<evidence type="ECO:0000313" key="4">
    <source>
        <dbReference type="EMBL" id="AIQ14434.1"/>
    </source>
</evidence>
<dbReference type="eggNOG" id="COG1028">
    <property type="taxonomic scope" value="Bacteria"/>
</dbReference>
<dbReference type="GO" id="GO:0008206">
    <property type="term" value="P:bile acid metabolic process"/>
    <property type="evidence" value="ECO:0007669"/>
    <property type="project" value="UniProtKB-ARBA"/>
</dbReference>
<evidence type="ECO:0000256" key="1">
    <source>
        <dbReference type="ARBA" id="ARBA00006484"/>
    </source>
</evidence>
<dbReference type="PRINTS" id="PR00080">
    <property type="entry name" value="SDRFAMILY"/>
</dbReference>
<dbReference type="EMBL" id="CP009288">
    <property type="protein sequence ID" value="AIQ14434.1"/>
    <property type="molecule type" value="Genomic_DNA"/>
</dbReference>
<proteinExistence type="inferred from homology"/>
<dbReference type="GO" id="GO:0016491">
    <property type="term" value="F:oxidoreductase activity"/>
    <property type="evidence" value="ECO:0007669"/>
    <property type="project" value="UniProtKB-KW"/>
</dbReference>
<dbReference type="InterPro" id="IPR036291">
    <property type="entry name" value="NAD(P)-bd_dom_sf"/>
</dbReference>
<sequence>MELNLKGKRALITGSSNGLGMAMVKMLGAEGATVIVHGRDEARTRAVAESITSNGGTATIALGDLTTDEGADAVAAAALADGPVDILVNNAGFYRHFSWMEATADEWADTYNVNVISGVRMIQRLVPKMREQNWGRIITIGGGLALQPMNTHPQYNATLAARHNLAVSLARELKGTRITSNVVSPGAILVDAVKDLVEHIGPSRGWGQTWDEIMPNAVNELIPNDRGRFGYPDEIAAAVAYLCSEYAEYVSGATIRVDGGLIRGAF</sequence>
<dbReference type="SUPFAM" id="SSF51735">
    <property type="entry name" value="NAD(P)-binding Rossmann-fold domains"/>
    <property type="match status" value="1"/>
</dbReference>
<keyword evidence="2" id="KW-0560">Oxidoreductase</keyword>
<comment type="similarity">
    <text evidence="1 3">Belongs to the short-chain dehydrogenases/reductases (SDR) family.</text>
</comment>
<dbReference type="Pfam" id="PF00106">
    <property type="entry name" value="adh_short"/>
    <property type="match status" value="1"/>
</dbReference>
<dbReference type="AlphaFoldDB" id="A0A089IZS7"/>
<dbReference type="PRINTS" id="PR00081">
    <property type="entry name" value="GDHRDH"/>
</dbReference>
<reference evidence="4 5" key="1">
    <citation type="submission" date="2014-08" db="EMBL/GenBank/DDBJ databases">
        <title>Comparative genomics of the Paenibacillus odorifer group.</title>
        <authorList>
            <person name="den Bakker H.C."/>
            <person name="Tsai Y.-C."/>
            <person name="Martin N."/>
            <person name="Korlach J."/>
            <person name="Wiedmann M."/>
        </authorList>
    </citation>
    <scope>NUCLEOTIDE SEQUENCE [LARGE SCALE GENOMIC DNA]</scope>
    <source>
        <strain evidence="4 5">DSM 1735</strain>
    </source>
</reference>
<keyword evidence="5" id="KW-1185">Reference proteome</keyword>
<evidence type="ECO:0000256" key="3">
    <source>
        <dbReference type="RuleBase" id="RU000363"/>
    </source>
</evidence>
<organism evidence="4 5">
    <name type="scientific">Paenibacillus durus</name>
    <name type="common">Paenibacillus azotofixans</name>
    <dbReference type="NCBI Taxonomy" id="44251"/>
    <lineage>
        <taxon>Bacteria</taxon>
        <taxon>Bacillati</taxon>
        <taxon>Bacillota</taxon>
        <taxon>Bacilli</taxon>
        <taxon>Bacillales</taxon>
        <taxon>Paenibacillaceae</taxon>
        <taxon>Paenibacillus</taxon>
    </lineage>
</organism>
<dbReference type="InterPro" id="IPR002347">
    <property type="entry name" value="SDR_fam"/>
</dbReference>
<name>A0A089IZS7_PAEDU</name>
<dbReference type="OrthoDB" id="9803333at2"/>